<dbReference type="EMBL" id="CP011005">
    <property type="protein sequence ID" value="AJT40869.1"/>
    <property type="molecule type" value="Genomic_DNA"/>
</dbReference>
<protein>
    <submittedName>
        <fullName evidence="1">Uncharacterized protein</fullName>
    </submittedName>
</protein>
<evidence type="ECO:0000313" key="1">
    <source>
        <dbReference type="EMBL" id="AJT40869.1"/>
    </source>
</evidence>
<dbReference type="Pfam" id="PF19371">
    <property type="entry name" value="DUF5946"/>
    <property type="match status" value="1"/>
</dbReference>
<accession>A0A0D4BX19</accession>
<dbReference type="KEGG" id="ari:UM93_03915"/>
<proteinExistence type="predicted"/>
<reference evidence="1 2" key="1">
    <citation type="journal article" date="2015" name="Genome Announc.">
        <title>Complete Genome Sequencing of Protease-Producing Novel Arthrobacter sp. Strain IHBB 11108 Using PacBio Single-Molecule Real-Time Sequencing Technology.</title>
        <authorList>
            <person name="Kiran S."/>
            <person name="Swarnkar M.K."/>
            <person name="Pal M."/>
            <person name="Thakur R."/>
            <person name="Tewari R."/>
            <person name="Singh A.K."/>
            <person name="Gulati A."/>
        </authorList>
    </citation>
    <scope>NUCLEOTIDE SEQUENCE [LARGE SCALE GENOMIC DNA]</scope>
    <source>
        <strain evidence="1 2">IHBB 11108</strain>
    </source>
</reference>
<gene>
    <name evidence="1" type="ORF">UM93_03915</name>
</gene>
<evidence type="ECO:0000313" key="2">
    <source>
        <dbReference type="Proteomes" id="UP000061839"/>
    </source>
</evidence>
<dbReference type="AlphaFoldDB" id="A0A0D4BX19"/>
<dbReference type="PATRIC" id="fig|1618207.4.peg.797"/>
<sequence>MALDHARLQPWGSFHALNVACYFLQFPDRSSRASLEREWALLQCFLREGLQGVHSLTEAAVRANNHRQPPAAPLGEALVNEVLPVGPPVDPDFGILDVAVDGTFPSPGYSERMLRWAKSLDRAWRSSASGK</sequence>
<dbReference type="Proteomes" id="UP000061839">
    <property type="component" value="Chromosome"/>
</dbReference>
<dbReference type="HOGENOM" id="CLU_1730334_0_0_11"/>
<keyword evidence="2" id="KW-1185">Reference proteome</keyword>
<organism evidence="1 2">
    <name type="scientific">Psychromicrobium lacuslunae</name>
    <dbReference type="NCBI Taxonomy" id="1618207"/>
    <lineage>
        <taxon>Bacteria</taxon>
        <taxon>Bacillati</taxon>
        <taxon>Actinomycetota</taxon>
        <taxon>Actinomycetes</taxon>
        <taxon>Micrococcales</taxon>
        <taxon>Micrococcaceae</taxon>
        <taxon>Psychromicrobium</taxon>
    </lineage>
</organism>
<dbReference type="InterPro" id="IPR045990">
    <property type="entry name" value="DUF5946"/>
</dbReference>
<name>A0A0D4BX19_9MICC</name>